<protein>
    <submittedName>
        <fullName evidence="3">Uncharacterized protein</fullName>
    </submittedName>
</protein>
<dbReference type="CDD" id="cd15482">
    <property type="entry name" value="Sialidase_non-viral"/>
    <property type="match status" value="1"/>
</dbReference>
<dbReference type="RefSeq" id="WP_300962618.1">
    <property type="nucleotide sequence ID" value="NZ_JAUHJR010000011.1"/>
</dbReference>
<feature type="region of interest" description="Disordered" evidence="1">
    <location>
        <begin position="369"/>
        <end position="441"/>
    </location>
</feature>
<evidence type="ECO:0000256" key="1">
    <source>
        <dbReference type="SAM" id="MobiDB-lite"/>
    </source>
</evidence>
<keyword evidence="2" id="KW-0732">Signal</keyword>
<feature type="compositionally biased region" description="Low complexity" evidence="1">
    <location>
        <begin position="382"/>
        <end position="393"/>
    </location>
</feature>
<name>A0ABT8EZ85_9ACTN</name>
<feature type="signal peptide" evidence="2">
    <location>
        <begin position="1"/>
        <end position="31"/>
    </location>
</feature>
<evidence type="ECO:0000313" key="3">
    <source>
        <dbReference type="EMBL" id="MDN4163329.1"/>
    </source>
</evidence>
<sequence>MPLTVSTLAALALSGLAVLPVVPGTTAPAAAATLAGTSETQLSTAGPAVGTTAVATDPGNARHLVAWSEAATAGGKSTIRGQFVSTAGAKVGGNGALASVGGAADASQDVVDPALAWDPANNRFLLAYAADTVADAAGAADTTAFEVFVRQVSVVGALGDPVQVSHACADDTDTGCDARNPDLAVAPDGTVTVVWEGNDDTTPDLRTRTDVWARTLGPGLLPSAPEPVRLSATVAGDTSLDPAVAVGPGRSPVAVWSTLIGPTLRAYAATVPTAGAATAQLLNGPGPDAAYPDIAADDAGWLVVWDTGAGQVAGTRLAAGPVTQTWVGTLGLGRTASRPRLAHGGGNRWTLGWVAGDAGSVRQVVASELRQSGTAAPRHRPSSTPSTSALSAAAPPPCRPARPCRPGARTSRGRATRPTWPRGRRPSTAARSPLRSTCAPP</sequence>
<dbReference type="EMBL" id="JAUHJR010000011">
    <property type="protein sequence ID" value="MDN4163329.1"/>
    <property type="molecule type" value="Genomic_DNA"/>
</dbReference>
<dbReference type="Proteomes" id="UP001168537">
    <property type="component" value="Unassembled WGS sequence"/>
</dbReference>
<accession>A0ABT8EZ85</accession>
<gene>
    <name evidence="3" type="ORF">QWY29_18300</name>
</gene>
<organism evidence="3 4">
    <name type="scientific">Nocardioides abyssi</name>
    <dbReference type="NCBI Taxonomy" id="3058370"/>
    <lineage>
        <taxon>Bacteria</taxon>
        <taxon>Bacillati</taxon>
        <taxon>Actinomycetota</taxon>
        <taxon>Actinomycetes</taxon>
        <taxon>Propionibacteriales</taxon>
        <taxon>Nocardioidaceae</taxon>
        <taxon>Nocardioides</taxon>
    </lineage>
</organism>
<reference evidence="3" key="1">
    <citation type="submission" date="2023-06" db="EMBL/GenBank/DDBJ databases">
        <title>Draft genome sequence of Nocardioides sp. SOB72.</title>
        <authorList>
            <person name="Zhang G."/>
        </authorList>
    </citation>
    <scope>NUCLEOTIDE SEQUENCE</scope>
    <source>
        <strain evidence="3">SOB72</strain>
    </source>
</reference>
<evidence type="ECO:0000256" key="2">
    <source>
        <dbReference type="SAM" id="SignalP"/>
    </source>
</evidence>
<keyword evidence="4" id="KW-1185">Reference proteome</keyword>
<feature type="chain" id="PRO_5046744495" evidence="2">
    <location>
        <begin position="32"/>
        <end position="441"/>
    </location>
</feature>
<proteinExistence type="predicted"/>
<comment type="caution">
    <text evidence="3">The sequence shown here is derived from an EMBL/GenBank/DDBJ whole genome shotgun (WGS) entry which is preliminary data.</text>
</comment>
<evidence type="ECO:0000313" key="4">
    <source>
        <dbReference type="Proteomes" id="UP001168537"/>
    </source>
</evidence>